<protein>
    <submittedName>
        <fullName evidence="2">Uncharacterized protein</fullName>
    </submittedName>
</protein>
<organism evidence="2 3">
    <name type="scientific">Rhizobium rhizogenes NBRC 13257</name>
    <dbReference type="NCBI Taxonomy" id="1220581"/>
    <lineage>
        <taxon>Bacteria</taxon>
        <taxon>Pseudomonadati</taxon>
        <taxon>Pseudomonadota</taxon>
        <taxon>Alphaproteobacteria</taxon>
        <taxon>Hyphomicrobiales</taxon>
        <taxon>Rhizobiaceae</taxon>
        <taxon>Rhizobium/Agrobacterium group</taxon>
        <taxon>Rhizobium</taxon>
    </lineage>
</organism>
<dbReference type="RefSeq" id="WP_034519877.1">
    <property type="nucleotide sequence ID" value="NZ_BAYX01000008.1"/>
</dbReference>
<reference evidence="2 3" key="1">
    <citation type="submission" date="2014-05" db="EMBL/GenBank/DDBJ databases">
        <title>Whole genome shotgun sequence of Rhizobium rhizogenes NBRC 13257.</title>
        <authorList>
            <person name="Katano-Makiyama Y."/>
            <person name="Hosoyama A."/>
            <person name="Hashimoto M."/>
            <person name="Hosoyama Y."/>
            <person name="Noguchi M."/>
            <person name="Tsuchikane K."/>
            <person name="Kimura A."/>
            <person name="Ohji S."/>
            <person name="Ichikawa N."/>
            <person name="Yamazoe A."/>
            <person name="Fujita N."/>
        </authorList>
    </citation>
    <scope>NUCLEOTIDE SEQUENCE [LARGE SCALE GENOMIC DNA]</scope>
    <source>
        <strain evidence="2 3">NBRC 13257</strain>
    </source>
</reference>
<evidence type="ECO:0000256" key="1">
    <source>
        <dbReference type="SAM" id="MobiDB-lite"/>
    </source>
</evidence>
<gene>
    <name evidence="2" type="ORF">RRH01S_08_00670</name>
</gene>
<name>A0AA87U5U6_RHIRH</name>
<accession>A0AA87U5U6</accession>
<feature type="region of interest" description="Disordered" evidence="1">
    <location>
        <begin position="14"/>
        <end position="35"/>
    </location>
</feature>
<evidence type="ECO:0000313" key="2">
    <source>
        <dbReference type="EMBL" id="GAJ94330.1"/>
    </source>
</evidence>
<dbReference type="EMBL" id="BAYX01000008">
    <property type="protein sequence ID" value="GAJ94330.1"/>
    <property type="molecule type" value="Genomic_DNA"/>
</dbReference>
<dbReference type="Proteomes" id="UP000026941">
    <property type="component" value="Unassembled WGS sequence"/>
</dbReference>
<sequence>MLTNDFFRDLYNDRWGDPANPNAVEPSSLEDNHRSRSQGVLGRLARFFQRRRKRPSAWSFTISCESPDTENCTNGHYRSQCDIMQPKFLNLAKALSRNC</sequence>
<dbReference type="AlphaFoldDB" id="A0AA87U5U6"/>
<proteinExistence type="predicted"/>
<comment type="caution">
    <text evidence="2">The sequence shown here is derived from an EMBL/GenBank/DDBJ whole genome shotgun (WGS) entry which is preliminary data.</text>
</comment>
<evidence type="ECO:0000313" key="3">
    <source>
        <dbReference type="Proteomes" id="UP000026941"/>
    </source>
</evidence>